<dbReference type="AlphaFoldDB" id="A0AAJ1KTM3"/>
<keyword evidence="4 10" id="KW-0067">ATP-binding</keyword>
<dbReference type="Pfam" id="PF00317">
    <property type="entry name" value="Ribonuc_red_lgN"/>
    <property type="match status" value="1"/>
</dbReference>
<dbReference type="SUPFAM" id="SSF51998">
    <property type="entry name" value="PFL-like glycyl radical enzymes"/>
    <property type="match status" value="1"/>
</dbReference>
<dbReference type="EC" id="1.17.4.1" evidence="11"/>
<dbReference type="Gene3D" id="3.20.70.20">
    <property type="match status" value="1"/>
</dbReference>
<evidence type="ECO:0000259" key="12">
    <source>
        <dbReference type="PROSITE" id="PS51161"/>
    </source>
</evidence>
<evidence type="ECO:0000256" key="9">
    <source>
        <dbReference type="ARBA" id="ARBA00063592"/>
    </source>
</evidence>
<keyword evidence="2" id="KW-0021">Allosteric enzyme</keyword>
<dbReference type="PANTHER" id="PTHR11573:SF6">
    <property type="entry name" value="RIBONUCLEOSIDE-DIPHOSPHATE REDUCTASE LARGE SUBUNIT"/>
    <property type="match status" value="1"/>
</dbReference>
<accession>A0AAJ1KTM3</accession>
<keyword evidence="3 10" id="KW-0547">Nucleotide-binding</keyword>
<evidence type="ECO:0000256" key="1">
    <source>
        <dbReference type="ARBA" id="ARBA00010406"/>
    </source>
</evidence>
<comment type="subunit">
    <text evidence="9">Tetramer of two alpha (R1) and two beta (R2) subunits. The B1 protein is a dimer of alpha subunits. A radical transfer pathway occurs between 'Tyr-122' of R2 and R1.</text>
</comment>
<evidence type="ECO:0000256" key="5">
    <source>
        <dbReference type="ARBA" id="ARBA00023002"/>
    </source>
</evidence>
<feature type="domain" description="ATP-cone" evidence="12">
    <location>
        <begin position="2"/>
        <end position="92"/>
    </location>
</feature>
<dbReference type="PROSITE" id="PS51161">
    <property type="entry name" value="ATP_CONE"/>
    <property type="match status" value="1"/>
</dbReference>
<evidence type="ECO:0000256" key="10">
    <source>
        <dbReference type="PROSITE-ProRule" id="PRU00492"/>
    </source>
</evidence>
<protein>
    <recommendedName>
        <fullName evidence="11">Ribonucleoside-diphosphate reductase</fullName>
        <ecNumber evidence="11">1.17.4.1</ecNumber>
    </recommendedName>
</protein>
<organism evidence="13 14">
    <name type="scientific">Klebsiella michiganensis</name>
    <dbReference type="NCBI Taxonomy" id="1134687"/>
    <lineage>
        <taxon>Bacteria</taxon>
        <taxon>Pseudomonadati</taxon>
        <taxon>Pseudomonadota</taxon>
        <taxon>Gammaproteobacteria</taxon>
        <taxon>Enterobacterales</taxon>
        <taxon>Enterobacteriaceae</taxon>
        <taxon>Klebsiella/Raoultella group</taxon>
        <taxon>Klebsiella</taxon>
    </lineage>
</organism>
<evidence type="ECO:0000256" key="11">
    <source>
        <dbReference type="RuleBase" id="RU003410"/>
    </source>
</evidence>
<evidence type="ECO:0000256" key="8">
    <source>
        <dbReference type="ARBA" id="ARBA00047754"/>
    </source>
</evidence>
<dbReference type="PANTHER" id="PTHR11573">
    <property type="entry name" value="RIBONUCLEOSIDE-DIPHOSPHATE REDUCTASE LARGE CHAIN"/>
    <property type="match status" value="1"/>
</dbReference>
<proteinExistence type="inferred from homology"/>
<dbReference type="InterPro" id="IPR039718">
    <property type="entry name" value="Rrm1"/>
</dbReference>
<dbReference type="EMBL" id="JAOCBF010000021">
    <property type="protein sequence ID" value="MDH0964434.1"/>
    <property type="molecule type" value="Genomic_DNA"/>
</dbReference>
<keyword evidence="6 11" id="KW-0215">Deoxyribonucleotide synthesis</keyword>
<evidence type="ECO:0000256" key="3">
    <source>
        <dbReference type="ARBA" id="ARBA00022741"/>
    </source>
</evidence>
<comment type="catalytic activity">
    <reaction evidence="8 11">
        <text>a 2'-deoxyribonucleoside 5'-diphosphate + [thioredoxin]-disulfide + H2O = a ribonucleoside 5'-diphosphate + [thioredoxin]-dithiol</text>
        <dbReference type="Rhea" id="RHEA:23252"/>
        <dbReference type="Rhea" id="RHEA-COMP:10698"/>
        <dbReference type="Rhea" id="RHEA-COMP:10700"/>
        <dbReference type="ChEBI" id="CHEBI:15377"/>
        <dbReference type="ChEBI" id="CHEBI:29950"/>
        <dbReference type="ChEBI" id="CHEBI:50058"/>
        <dbReference type="ChEBI" id="CHEBI:57930"/>
        <dbReference type="ChEBI" id="CHEBI:73316"/>
        <dbReference type="EC" id="1.17.4.1"/>
    </reaction>
</comment>
<dbReference type="SUPFAM" id="SSF48168">
    <property type="entry name" value="R1 subunit of ribonucleotide reductase, N-terminal domain"/>
    <property type="match status" value="1"/>
</dbReference>
<evidence type="ECO:0000256" key="7">
    <source>
        <dbReference type="ARBA" id="ARBA00023157"/>
    </source>
</evidence>
<dbReference type="GO" id="GO:0009263">
    <property type="term" value="P:deoxyribonucleotide biosynthetic process"/>
    <property type="evidence" value="ECO:0007669"/>
    <property type="project" value="UniProtKB-KW"/>
</dbReference>
<dbReference type="InterPro" id="IPR005144">
    <property type="entry name" value="ATP-cone_dom"/>
</dbReference>
<evidence type="ECO:0000313" key="14">
    <source>
        <dbReference type="Proteomes" id="UP001159937"/>
    </source>
</evidence>
<dbReference type="FunFam" id="1.10.1650.20:FF:000001">
    <property type="entry name" value="Ribonucleoside-diphosphate reductase"/>
    <property type="match status" value="1"/>
</dbReference>
<dbReference type="PRINTS" id="PR01183">
    <property type="entry name" value="RIBORDTASEM1"/>
</dbReference>
<dbReference type="RefSeq" id="WP_279944283.1">
    <property type="nucleotide sequence ID" value="NZ_JAOCBF010000021.1"/>
</dbReference>
<evidence type="ECO:0000256" key="6">
    <source>
        <dbReference type="ARBA" id="ARBA00023116"/>
    </source>
</evidence>
<dbReference type="GO" id="GO:0004748">
    <property type="term" value="F:ribonucleoside-diphosphate reductase activity, thioredoxin disulfide as acceptor"/>
    <property type="evidence" value="ECO:0007669"/>
    <property type="project" value="UniProtKB-EC"/>
</dbReference>
<dbReference type="InterPro" id="IPR000788">
    <property type="entry name" value="RNR_lg_C"/>
</dbReference>
<dbReference type="InterPro" id="IPR008926">
    <property type="entry name" value="RNR_R1-su_N"/>
</dbReference>
<name>A0AAJ1KTM3_9ENTR</name>
<dbReference type="GO" id="GO:0005524">
    <property type="term" value="F:ATP binding"/>
    <property type="evidence" value="ECO:0007669"/>
    <property type="project" value="UniProtKB-UniRule"/>
</dbReference>
<dbReference type="InterPro" id="IPR013509">
    <property type="entry name" value="RNR_lsu_N"/>
</dbReference>
<dbReference type="Pfam" id="PF02867">
    <property type="entry name" value="Ribonuc_red_lgC"/>
    <property type="match status" value="1"/>
</dbReference>
<dbReference type="Pfam" id="PF03477">
    <property type="entry name" value="ATP-cone"/>
    <property type="match status" value="1"/>
</dbReference>
<dbReference type="Proteomes" id="UP001159937">
    <property type="component" value="Unassembled WGS sequence"/>
</dbReference>
<dbReference type="GO" id="GO:0005971">
    <property type="term" value="C:ribonucleoside-diphosphate reductase complex"/>
    <property type="evidence" value="ECO:0007669"/>
    <property type="project" value="TreeGrafter"/>
</dbReference>
<keyword evidence="7" id="KW-1015">Disulfide bond</keyword>
<evidence type="ECO:0000256" key="2">
    <source>
        <dbReference type="ARBA" id="ARBA00022533"/>
    </source>
</evidence>
<dbReference type="Gene3D" id="1.10.1650.20">
    <property type="match status" value="1"/>
</dbReference>
<comment type="similarity">
    <text evidence="1 11">Belongs to the ribonucleoside diphosphate reductase large chain family.</text>
</comment>
<dbReference type="NCBIfam" id="TIGR02506">
    <property type="entry name" value="NrdE_NrdA"/>
    <property type="match status" value="1"/>
</dbReference>
<evidence type="ECO:0000256" key="4">
    <source>
        <dbReference type="ARBA" id="ARBA00022840"/>
    </source>
</evidence>
<evidence type="ECO:0000313" key="13">
    <source>
        <dbReference type="EMBL" id="MDH0964434.1"/>
    </source>
</evidence>
<keyword evidence="5 11" id="KW-0560">Oxidoreductase</keyword>
<dbReference type="InterPro" id="IPR013346">
    <property type="entry name" value="NrdE_NrdA_C"/>
</dbReference>
<sequence length="775" mass="85793">MIRIIKRNGSAEALSEEKYNRVVMWATDGVDGVSASAVAMGAAASIVDGMTTSQVHDALIKAAADLISADSPNYSQVAARLSIFKIRKDAHGQYEYPDFYEHILKNVTRGVYDSEIMHKYSCEEIDELGAYMKPERDDNFGYAATTQLRGKYLVQHRVNGEIYESPQHIYMLVGMCLYQDWNNGDMGKTRLEMVKGFYDVTSTFKLSLPTPIMAGVRTPTRQFSSCVLIESGDSLKSINATTSAIVEYISQRAGIGVNFGSIRALGSPIRNGEATHTGVIPFLKLFQAAVKSCSQGGVRGGAATAYYPLWHLEANSLLVLKNNRGVDSNRVRHMDYGVELNRLMYRRLIEGGAITLFSPHDVPGLLNAFYADQDEFERLYVQYENDPSIRKESVPAVDLFSSLMQERASTGRIYIANIDHMNTHGAFDEAVAPIKQSNLCAEIALPTKPLAFTDDPNGEIALCTLSAFNLGALESLADLEEVAFYAVSALDCLLDYQDYPMFAAETPAKARRSLGIGVTNFAYWLAKNGAKYSGVDGNKLVHETFEAVQFYLLKASNLLASDKGACEWFGQTKYAKGLLPIDHYRKQLDASELNANHPLLLDWDGLRKDIERYGLRNSTLSAQMPCETSSQITNSTNGIEPPRGPVSVKSSKDGVVKMVVPEFSRIGDAYEYLWDIADNFGYLTKVAIMQKFIDQSISANTNYDPARFASGRVPMQKMLTDLLDAYRMGVKTLYYHNTRDGAGAREDDKITHQAHLPSSTEFIEEEDECGGACKI</sequence>
<gene>
    <name evidence="13" type="primary">nrdA</name>
    <name evidence="13" type="ORF">N5C89_16475</name>
</gene>
<reference evidence="13" key="1">
    <citation type="submission" date="2022-09" db="EMBL/GenBank/DDBJ databases">
        <title>Intensive care unit water sources are persistently colonized with multi-drug resistant bacteria and are the site of extensive horizontal gene transfer of antibiotic resistance genes.</title>
        <authorList>
            <person name="Diorio-Toth L."/>
        </authorList>
    </citation>
    <scope>NUCLEOTIDE SEQUENCE</scope>
    <source>
        <strain evidence="13">GD03918</strain>
    </source>
</reference>
<dbReference type="NCBIfam" id="NF006578">
    <property type="entry name" value="PRK09103.1"/>
    <property type="match status" value="1"/>
</dbReference>
<comment type="caution">
    <text evidence="13">The sequence shown here is derived from an EMBL/GenBank/DDBJ whole genome shotgun (WGS) entry which is preliminary data.</text>
</comment>
<comment type="function">
    <text evidence="11">Provides the precursors necessary for DNA synthesis. Catalyzes the biosynthesis of deoxyribonucleotides from the corresponding ribonucleotides.</text>
</comment>
<dbReference type="PROSITE" id="PS00089">
    <property type="entry name" value="RIBORED_LARGE"/>
    <property type="match status" value="1"/>
</dbReference>